<reference evidence="2" key="1">
    <citation type="submission" date="2023-09" db="UniProtKB">
        <authorList>
            <consortium name="Ensembl"/>
        </authorList>
    </citation>
    <scope>IDENTIFICATION</scope>
</reference>
<feature type="compositionally biased region" description="Basic and acidic residues" evidence="1">
    <location>
        <begin position="1"/>
        <end position="14"/>
    </location>
</feature>
<proteinExistence type="predicted"/>
<accession>A0A8C0DCN1</accession>
<dbReference type="Ensembl" id="ENSBMST00010019939.1">
    <property type="protein sequence ID" value="ENSBMSP00010018056.1"/>
    <property type="gene ID" value="ENSBMSG00010013094.1"/>
</dbReference>
<sequence>MGRKLDPTKKEKARAGPKGRKQKGAETELARFLPAAPEMNKSPGANHCLESYQKVSGIGELSRHPVRREPRPYLTVLEARSAQHQPIAVTRKREEEDSEGDGV</sequence>
<organism evidence="2">
    <name type="scientific">Balaenoptera musculus</name>
    <name type="common">Blue whale</name>
    <dbReference type="NCBI Taxonomy" id="9771"/>
    <lineage>
        <taxon>Eukaryota</taxon>
        <taxon>Metazoa</taxon>
        <taxon>Chordata</taxon>
        <taxon>Craniata</taxon>
        <taxon>Vertebrata</taxon>
        <taxon>Euteleostomi</taxon>
        <taxon>Mammalia</taxon>
        <taxon>Eutheria</taxon>
        <taxon>Laurasiatheria</taxon>
        <taxon>Artiodactyla</taxon>
        <taxon>Whippomorpha</taxon>
        <taxon>Cetacea</taxon>
        <taxon>Mysticeti</taxon>
        <taxon>Balaenopteridae</taxon>
        <taxon>Balaenoptera</taxon>
    </lineage>
</organism>
<feature type="region of interest" description="Disordered" evidence="1">
    <location>
        <begin position="1"/>
        <end position="27"/>
    </location>
</feature>
<name>A0A8C0DCN1_BALMU</name>
<protein>
    <submittedName>
        <fullName evidence="2">Uncharacterized protein</fullName>
    </submittedName>
</protein>
<feature type="region of interest" description="Disordered" evidence="1">
    <location>
        <begin position="78"/>
        <end position="103"/>
    </location>
</feature>
<dbReference type="AlphaFoldDB" id="A0A8C0DCN1"/>
<evidence type="ECO:0000313" key="2">
    <source>
        <dbReference type="Ensembl" id="ENSBMSP00010018056.1"/>
    </source>
</evidence>
<evidence type="ECO:0000256" key="1">
    <source>
        <dbReference type="SAM" id="MobiDB-lite"/>
    </source>
</evidence>